<dbReference type="RefSeq" id="WP_265721936.1">
    <property type="nucleotide sequence ID" value="NZ_JAPIVK010000016.1"/>
</dbReference>
<dbReference type="InterPro" id="IPR010104">
    <property type="entry name" value="TonB_rcpt_bac"/>
</dbReference>
<organism evidence="14 15">
    <name type="scientific">Microbulbifer halophilus</name>
    <dbReference type="NCBI Taxonomy" id="453963"/>
    <lineage>
        <taxon>Bacteria</taxon>
        <taxon>Pseudomonadati</taxon>
        <taxon>Pseudomonadota</taxon>
        <taxon>Gammaproteobacteria</taxon>
        <taxon>Cellvibrionales</taxon>
        <taxon>Microbulbiferaceae</taxon>
        <taxon>Microbulbifer</taxon>
    </lineage>
</organism>
<gene>
    <name evidence="14" type="ORF">ACFSKX_13050</name>
</gene>
<keyword evidence="2 10" id="KW-0813">Transport</keyword>
<dbReference type="Pfam" id="PF00593">
    <property type="entry name" value="TonB_dep_Rec_b-barrel"/>
    <property type="match status" value="1"/>
</dbReference>
<dbReference type="Gene3D" id="2.170.130.10">
    <property type="entry name" value="TonB-dependent receptor, plug domain"/>
    <property type="match status" value="1"/>
</dbReference>
<dbReference type="SMART" id="SM00965">
    <property type="entry name" value="STN"/>
    <property type="match status" value="1"/>
</dbReference>
<evidence type="ECO:0000256" key="5">
    <source>
        <dbReference type="ARBA" id="ARBA00022692"/>
    </source>
</evidence>
<keyword evidence="4" id="KW-0406">Ion transport</keyword>
<protein>
    <submittedName>
        <fullName evidence="14">TonB-dependent receptor</fullName>
    </submittedName>
</protein>
<dbReference type="EMBL" id="JBHUJD010000016">
    <property type="protein sequence ID" value="MFD2311346.1"/>
    <property type="molecule type" value="Genomic_DNA"/>
</dbReference>
<dbReference type="Gene3D" id="2.40.170.20">
    <property type="entry name" value="TonB-dependent receptor, beta-barrel domain"/>
    <property type="match status" value="1"/>
</dbReference>
<dbReference type="Proteomes" id="UP001597425">
    <property type="component" value="Unassembled WGS sequence"/>
</dbReference>
<evidence type="ECO:0000313" key="15">
    <source>
        <dbReference type="Proteomes" id="UP001597425"/>
    </source>
</evidence>
<keyword evidence="15" id="KW-1185">Reference proteome</keyword>
<dbReference type="InterPro" id="IPR011662">
    <property type="entry name" value="Secretin/TonB_short_N"/>
</dbReference>
<name>A0ABW5ECN1_9GAMM</name>
<sequence length="969" mass="108094">MTETPTPAPGAIRRAVACGTLLALLLADADGALASADRKPPAFAQAPVAFDIDARPLDRALRQFAEQADLQIFYRTDILPPGDSTPVRGRLAPAEALRRLLGAGRLDFRFGAGRTLVIRDRPGDTAGESRQPASRPQRPLEETYVTGVRGTLEQNLAIKRRASNLVDVITSEDIGKFPDRNVADSLQRIAGVSVDRLWGEGRDVNIRGTDKDINRTLLNGQHVASAYWWANDNLSRGFNYSTLASQLVQSLEVHKTPSADLDEGSIGGTVIVRTRRPLNMAPLETHISIEQQYSELAQALDPQASLLGSWKNAGESFGLLASVNWQERRSRRDGLETFADNTLYRVTDTRGNRRDSVYAIWGGGSALLQQERAHTTANLTLQWAPDDRWDSTLNLVRSELDIDNSNHNFLFSPGGYKLREDPPAAVEQPRYIVADDGRPVLAGGTLTNADSTGALLDSIQRKAYIDTSVGDLDIRYRGDGWNGHLQLGTTGARGGTDRDRLYRFTGDSRVRFRLDRDALETEYLDLDPLDAADLDRFAPVSRDWIRAMENREDYGQFDFGWDLEGGWLSAVKFGLKYRDHRVENNLTVGSIDTTHPDWESLRQIGLDRVSSGPGPELSQRAANEATLTRYAITDPALLQSVIQPLYDSGVMRYREDRNAHFRIRERSLAEYLRLDFERGPWSGNLGLRSVTTRQRTSAYRDDRLQTVRNRYRDTLPSVNIHYRAAPDLSLRAALAQVMARPNYQDLSPGIIIDPTSGSGAAGNPGLDPYRADQLDLSLEWYFADASILAATVFFKDISTFVYPHVAKEQVDGQALYITRPRNGPGATIRGLELQWQQDFANGFGLLSNYTYTDAAVPSPDGTRSMELPGNSRSQFNASVYFENHHFSGRLSYNYRSRSYGEIVAGSQSETAAYRQWDTSLQWALNDYTRLTAEAVNLTDEVIHIRSASGIPQGFYENGRRFRLGLRLEY</sequence>
<keyword evidence="3 10" id="KW-1134">Transmembrane beta strand</keyword>
<dbReference type="InterPro" id="IPR000531">
    <property type="entry name" value="Beta-barrel_TonB"/>
</dbReference>
<feature type="region of interest" description="Disordered" evidence="12">
    <location>
        <begin position="119"/>
        <end position="140"/>
    </location>
</feature>
<keyword evidence="6" id="KW-0408">Iron</keyword>
<dbReference type="CDD" id="cd01347">
    <property type="entry name" value="ligand_gated_channel"/>
    <property type="match status" value="1"/>
</dbReference>
<dbReference type="InterPro" id="IPR039426">
    <property type="entry name" value="TonB-dep_rcpt-like"/>
</dbReference>
<dbReference type="NCBIfam" id="TIGR01782">
    <property type="entry name" value="TonB-Xanth-Caul"/>
    <property type="match status" value="1"/>
</dbReference>
<keyword evidence="5 10" id="KW-0812">Transmembrane</keyword>
<dbReference type="SUPFAM" id="SSF56935">
    <property type="entry name" value="Porins"/>
    <property type="match status" value="1"/>
</dbReference>
<evidence type="ECO:0000259" key="13">
    <source>
        <dbReference type="SMART" id="SM00965"/>
    </source>
</evidence>
<evidence type="ECO:0000256" key="6">
    <source>
        <dbReference type="ARBA" id="ARBA00023004"/>
    </source>
</evidence>
<comment type="similarity">
    <text evidence="10 11">Belongs to the TonB-dependent receptor family.</text>
</comment>
<comment type="subcellular location">
    <subcellularLocation>
        <location evidence="1 10">Cell outer membrane</location>
        <topology evidence="1 10">Multi-pass membrane protein</topology>
    </subcellularLocation>
</comment>
<dbReference type="Gene3D" id="3.55.50.30">
    <property type="match status" value="1"/>
</dbReference>
<dbReference type="PANTHER" id="PTHR40980">
    <property type="entry name" value="PLUG DOMAIN-CONTAINING PROTEIN"/>
    <property type="match status" value="1"/>
</dbReference>
<comment type="caution">
    <text evidence="14">The sequence shown here is derived from an EMBL/GenBank/DDBJ whole genome shotgun (WGS) entry which is preliminary data.</text>
</comment>
<proteinExistence type="inferred from homology"/>
<evidence type="ECO:0000256" key="1">
    <source>
        <dbReference type="ARBA" id="ARBA00004571"/>
    </source>
</evidence>
<keyword evidence="7 11" id="KW-0798">TonB box</keyword>
<reference evidence="15" key="1">
    <citation type="journal article" date="2019" name="Int. J. Syst. Evol. Microbiol.">
        <title>The Global Catalogue of Microorganisms (GCM) 10K type strain sequencing project: providing services to taxonomists for standard genome sequencing and annotation.</title>
        <authorList>
            <consortium name="The Broad Institute Genomics Platform"/>
            <consortium name="The Broad Institute Genome Sequencing Center for Infectious Disease"/>
            <person name="Wu L."/>
            <person name="Ma J."/>
        </authorList>
    </citation>
    <scope>NUCLEOTIDE SEQUENCE [LARGE SCALE GENOMIC DNA]</scope>
    <source>
        <strain evidence="15">KCTC 12848</strain>
    </source>
</reference>
<dbReference type="InterPro" id="IPR012910">
    <property type="entry name" value="Plug_dom"/>
</dbReference>
<evidence type="ECO:0000256" key="7">
    <source>
        <dbReference type="ARBA" id="ARBA00023077"/>
    </source>
</evidence>
<dbReference type="PANTHER" id="PTHR40980:SF3">
    <property type="entry name" value="TONB-DEPENDENT RECEPTOR-LIKE BETA-BARREL DOMAIN-CONTAINING PROTEIN"/>
    <property type="match status" value="1"/>
</dbReference>
<dbReference type="InterPro" id="IPR036942">
    <property type="entry name" value="Beta-barrel_TonB_sf"/>
</dbReference>
<evidence type="ECO:0000256" key="12">
    <source>
        <dbReference type="SAM" id="MobiDB-lite"/>
    </source>
</evidence>
<dbReference type="Pfam" id="PF07715">
    <property type="entry name" value="Plug"/>
    <property type="match status" value="1"/>
</dbReference>
<keyword evidence="9 10" id="KW-0998">Cell outer membrane</keyword>
<dbReference type="InterPro" id="IPR037066">
    <property type="entry name" value="Plug_dom_sf"/>
</dbReference>
<dbReference type="PROSITE" id="PS52016">
    <property type="entry name" value="TONB_DEPENDENT_REC_3"/>
    <property type="match status" value="1"/>
</dbReference>
<evidence type="ECO:0000313" key="14">
    <source>
        <dbReference type="EMBL" id="MFD2311346.1"/>
    </source>
</evidence>
<evidence type="ECO:0000256" key="2">
    <source>
        <dbReference type="ARBA" id="ARBA00022448"/>
    </source>
</evidence>
<evidence type="ECO:0000256" key="4">
    <source>
        <dbReference type="ARBA" id="ARBA00022496"/>
    </source>
</evidence>
<keyword evidence="8 10" id="KW-0472">Membrane</keyword>
<keyword evidence="14" id="KW-0675">Receptor</keyword>
<evidence type="ECO:0000256" key="3">
    <source>
        <dbReference type="ARBA" id="ARBA00022452"/>
    </source>
</evidence>
<keyword evidence="4" id="KW-0410">Iron transport</keyword>
<evidence type="ECO:0000256" key="9">
    <source>
        <dbReference type="ARBA" id="ARBA00023237"/>
    </source>
</evidence>
<evidence type="ECO:0000256" key="11">
    <source>
        <dbReference type="RuleBase" id="RU003357"/>
    </source>
</evidence>
<feature type="domain" description="Secretin/TonB short N-terminal" evidence="13">
    <location>
        <begin position="70"/>
        <end position="121"/>
    </location>
</feature>
<evidence type="ECO:0000256" key="10">
    <source>
        <dbReference type="PROSITE-ProRule" id="PRU01360"/>
    </source>
</evidence>
<accession>A0ABW5ECN1</accession>
<evidence type="ECO:0000256" key="8">
    <source>
        <dbReference type="ARBA" id="ARBA00023136"/>
    </source>
</evidence>